<gene>
    <name evidence="2" type="ORF">NCGR_LOCUS15493</name>
</gene>
<dbReference type="AlphaFoldDB" id="A0A811NIQ1"/>
<organism evidence="2 3">
    <name type="scientific">Miscanthus lutarioriparius</name>
    <dbReference type="NCBI Taxonomy" id="422564"/>
    <lineage>
        <taxon>Eukaryota</taxon>
        <taxon>Viridiplantae</taxon>
        <taxon>Streptophyta</taxon>
        <taxon>Embryophyta</taxon>
        <taxon>Tracheophyta</taxon>
        <taxon>Spermatophyta</taxon>
        <taxon>Magnoliopsida</taxon>
        <taxon>Liliopsida</taxon>
        <taxon>Poales</taxon>
        <taxon>Poaceae</taxon>
        <taxon>PACMAD clade</taxon>
        <taxon>Panicoideae</taxon>
        <taxon>Andropogonodae</taxon>
        <taxon>Andropogoneae</taxon>
        <taxon>Saccharinae</taxon>
        <taxon>Miscanthus</taxon>
    </lineage>
</organism>
<evidence type="ECO:0000313" key="3">
    <source>
        <dbReference type="Proteomes" id="UP000604825"/>
    </source>
</evidence>
<dbReference type="Proteomes" id="UP000604825">
    <property type="component" value="Unassembled WGS sequence"/>
</dbReference>
<name>A0A811NIQ1_9POAL</name>
<dbReference type="OrthoDB" id="776700at2759"/>
<feature type="region of interest" description="Disordered" evidence="1">
    <location>
        <begin position="117"/>
        <end position="141"/>
    </location>
</feature>
<evidence type="ECO:0000256" key="1">
    <source>
        <dbReference type="SAM" id="MobiDB-lite"/>
    </source>
</evidence>
<evidence type="ECO:0000313" key="2">
    <source>
        <dbReference type="EMBL" id="CAD6222998.1"/>
    </source>
</evidence>
<dbReference type="EMBL" id="CAJGYO010000004">
    <property type="protein sequence ID" value="CAD6222998.1"/>
    <property type="molecule type" value="Genomic_DNA"/>
</dbReference>
<keyword evidence="3" id="KW-1185">Reference proteome</keyword>
<reference evidence="2" key="1">
    <citation type="submission" date="2020-10" db="EMBL/GenBank/DDBJ databases">
        <authorList>
            <person name="Han B."/>
            <person name="Lu T."/>
            <person name="Zhao Q."/>
            <person name="Huang X."/>
            <person name="Zhao Y."/>
        </authorList>
    </citation>
    <scope>NUCLEOTIDE SEQUENCE</scope>
</reference>
<comment type="caution">
    <text evidence="2">The sequence shown here is derived from an EMBL/GenBank/DDBJ whole genome shotgun (WGS) entry which is preliminary data.</text>
</comment>
<proteinExistence type="predicted"/>
<feature type="compositionally biased region" description="Basic and acidic residues" evidence="1">
    <location>
        <begin position="125"/>
        <end position="141"/>
    </location>
</feature>
<protein>
    <submittedName>
        <fullName evidence="2">Uncharacterized protein</fullName>
    </submittedName>
</protein>
<accession>A0A811NIQ1</accession>
<sequence>MAKNVEELAVKFELMMKQFSGFQNMMKDSLDSLNAMGSWQISADKTTFEKITQGLLLYNDGYDDTYFMNRFVARLKEEICFVIALHRPKDVDTASALALIQEEELAQSRIRSGPKEFARGAWRAGADKPRGGEMDKGKQDV</sequence>